<evidence type="ECO:0000313" key="2">
    <source>
        <dbReference type="Proteomes" id="UP000199063"/>
    </source>
</evidence>
<dbReference type="SUPFAM" id="SSF52540">
    <property type="entry name" value="P-loop containing nucleoside triphosphate hydrolases"/>
    <property type="match status" value="1"/>
</dbReference>
<accession>A0A1G9Z9I7</accession>
<gene>
    <name evidence="1" type="ORF">SAMN05444921_12135</name>
</gene>
<sequence>MLYVITGPPAAGKSSWIQARAKPTDVVIDLDRITLALSGPGAPNWNQDEILRKVALRARFAALDEAIKHRDRTDVYLIHTMPSPKALARYRRLEAKVVAVDPGRDIVMQRVRDMRHEGMIAVATRWYNRQAKAKVQPVGRQASRAW</sequence>
<dbReference type="InterPro" id="IPR027417">
    <property type="entry name" value="P-loop_NTPase"/>
</dbReference>
<dbReference type="STRING" id="1196353.SAMN05444921_12135"/>
<dbReference type="EMBL" id="FNHI01000021">
    <property type="protein sequence ID" value="SDN18024.1"/>
    <property type="molecule type" value="Genomic_DNA"/>
</dbReference>
<reference evidence="2" key="1">
    <citation type="submission" date="2016-10" db="EMBL/GenBank/DDBJ databases">
        <authorList>
            <person name="Varghese N."/>
            <person name="Submissions S."/>
        </authorList>
    </citation>
    <scope>NUCLEOTIDE SEQUENCE [LARGE SCALE GENOMIC DNA]</scope>
    <source>
        <strain evidence="2">CGMCC 4.7042</strain>
    </source>
</reference>
<keyword evidence="2" id="KW-1185">Reference proteome</keyword>
<name>A0A1G9Z9I7_9ACTN</name>
<evidence type="ECO:0008006" key="3">
    <source>
        <dbReference type="Google" id="ProtNLM"/>
    </source>
</evidence>
<dbReference type="AlphaFoldDB" id="A0A1G9Z9I7"/>
<dbReference type="Gene3D" id="3.40.50.300">
    <property type="entry name" value="P-loop containing nucleotide triphosphate hydrolases"/>
    <property type="match status" value="1"/>
</dbReference>
<dbReference type="RefSeq" id="WP_093659291.1">
    <property type="nucleotide sequence ID" value="NZ_FNHI01000021.1"/>
</dbReference>
<dbReference type="GeneID" id="40832618"/>
<dbReference type="OrthoDB" id="4208381at2"/>
<organism evidence="1 2">
    <name type="scientific">Streptomyces wuyuanensis</name>
    <dbReference type="NCBI Taxonomy" id="1196353"/>
    <lineage>
        <taxon>Bacteria</taxon>
        <taxon>Bacillati</taxon>
        <taxon>Actinomycetota</taxon>
        <taxon>Actinomycetes</taxon>
        <taxon>Kitasatosporales</taxon>
        <taxon>Streptomycetaceae</taxon>
        <taxon>Streptomyces</taxon>
    </lineage>
</organism>
<dbReference type="Proteomes" id="UP000199063">
    <property type="component" value="Unassembled WGS sequence"/>
</dbReference>
<evidence type="ECO:0000313" key="1">
    <source>
        <dbReference type="EMBL" id="SDN18024.1"/>
    </source>
</evidence>
<protein>
    <recommendedName>
        <fullName evidence="3">AAA domain-containing protein</fullName>
    </recommendedName>
</protein>
<proteinExistence type="predicted"/>